<feature type="chain" id="PRO_5035912173" description="Phospholipid--sterol O-acyltransferase" evidence="1">
    <location>
        <begin position="24"/>
        <end position="624"/>
    </location>
</feature>
<dbReference type="GO" id="GO:0008374">
    <property type="term" value="F:O-acyltransferase activity"/>
    <property type="evidence" value="ECO:0007669"/>
    <property type="project" value="InterPro"/>
</dbReference>
<dbReference type="AlphaFoldDB" id="A0A8T2RM41"/>
<dbReference type="OrthoDB" id="190846at2759"/>
<protein>
    <recommendedName>
        <fullName evidence="4">Phospholipid--sterol O-acyltransferase</fullName>
    </recommendedName>
</protein>
<reference evidence="2" key="1">
    <citation type="submission" date="2021-08" db="EMBL/GenBank/DDBJ databases">
        <title>WGS assembly of Ceratopteris richardii.</title>
        <authorList>
            <person name="Marchant D.B."/>
            <person name="Chen G."/>
            <person name="Jenkins J."/>
            <person name="Shu S."/>
            <person name="Leebens-Mack J."/>
            <person name="Grimwood J."/>
            <person name="Schmutz J."/>
            <person name="Soltis P."/>
            <person name="Soltis D."/>
            <person name="Chen Z.-H."/>
        </authorList>
    </citation>
    <scope>NUCLEOTIDE SEQUENCE</scope>
    <source>
        <strain evidence="2">Whitten #5841</strain>
        <tissue evidence="2">Leaf</tissue>
    </source>
</reference>
<dbReference type="Proteomes" id="UP000825935">
    <property type="component" value="Chromosome 26"/>
</dbReference>
<gene>
    <name evidence="2" type="ORF">KP509_26G030600</name>
</gene>
<evidence type="ECO:0000256" key="1">
    <source>
        <dbReference type="SAM" id="SignalP"/>
    </source>
</evidence>
<name>A0A8T2RM41_CERRI</name>
<dbReference type="GO" id="GO:0006629">
    <property type="term" value="P:lipid metabolic process"/>
    <property type="evidence" value="ECO:0007669"/>
    <property type="project" value="InterPro"/>
</dbReference>
<dbReference type="OMA" id="ARRMCNS"/>
<keyword evidence="1" id="KW-0732">Signal</keyword>
<keyword evidence="3" id="KW-1185">Reference proteome</keyword>
<dbReference type="InterPro" id="IPR029058">
    <property type="entry name" value="AB_hydrolase_fold"/>
</dbReference>
<dbReference type="EMBL" id="CM035431">
    <property type="protein sequence ID" value="KAH7296615.1"/>
    <property type="molecule type" value="Genomic_DNA"/>
</dbReference>
<organism evidence="2 3">
    <name type="scientific">Ceratopteris richardii</name>
    <name type="common">Triangle waterfern</name>
    <dbReference type="NCBI Taxonomy" id="49495"/>
    <lineage>
        <taxon>Eukaryota</taxon>
        <taxon>Viridiplantae</taxon>
        <taxon>Streptophyta</taxon>
        <taxon>Embryophyta</taxon>
        <taxon>Tracheophyta</taxon>
        <taxon>Polypodiopsida</taxon>
        <taxon>Polypodiidae</taxon>
        <taxon>Polypodiales</taxon>
        <taxon>Pteridineae</taxon>
        <taxon>Pteridaceae</taxon>
        <taxon>Parkerioideae</taxon>
        <taxon>Ceratopteris</taxon>
    </lineage>
</organism>
<comment type="caution">
    <text evidence="2">The sequence shown here is derived from an EMBL/GenBank/DDBJ whole genome shotgun (WGS) entry which is preliminary data.</text>
</comment>
<accession>A0A8T2RM41</accession>
<sequence>MAISFCFCILMGMLFIFSFAVIAQQETEEAETRIPGIIIPGFASSQLRAWALLDCPFSPLNFKPLDSVWLDSRKVISVTNCWLKCILLDPYNQTDHPECKSRPDTGLSAITEIDPGYITGPLSTVWREWVHWLVEFGIDANAIIPMPYDWRLPGSLLEKRDLYFYKLKITFETALKQHGSPALVLAHSMGNNVFRYFLEWLKLEIAPKRYQAWIDDHIYAYIAAGAPLLGSAEALKATMSGLTFGLPMAEGTARRMCNSFGASLWMLPLSEHSQAESSKRKDKECEDNHRRRENKYQLSHFSWPTDVAEIHIPEGQGAECPSDPLVNSETVPNTYKKRSFSAGDIADGTLFEHTAQFTEEGERILHQLKRFYLEDEVVNGLTPWSRPPIRNIYCVYGVNLKTEIGYRFASSGKPYPDNWVITDTLYEVEGGRLLSRSGAAVNGKAGPVSGDGTLPYNSLSFCKTWLGPQVNITRVPQASYDGSDVQEVFDVEHSPGTDIVPNMTRDSRVNYITFYEDERSLFGRKTAVWEFDKVNHRNMVQSPHFMRELWLELIHSGHPAAQRKFMPKGIRYPLRDEDCFWDYSKARCAVSEYCEYRYLFGDVHLGQSCRLKASQDNDLLTKYL</sequence>
<dbReference type="SUPFAM" id="SSF53474">
    <property type="entry name" value="alpha/beta-Hydrolases"/>
    <property type="match status" value="1"/>
</dbReference>
<evidence type="ECO:0000313" key="2">
    <source>
        <dbReference type="EMBL" id="KAH7296615.1"/>
    </source>
</evidence>
<dbReference type="InterPro" id="IPR003386">
    <property type="entry name" value="LACT/PDAT_acylTrfase"/>
</dbReference>
<proteinExistence type="predicted"/>
<dbReference type="Pfam" id="PF02450">
    <property type="entry name" value="LCAT"/>
    <property type="match status" value="1"/>
</dbReference>
<evidence type="ECO:0008006" key="4">
    <source>
        <dbReference type="Google" id="ProtNLM"/>
    </source>
</evidence>
<dbReference type="PANTHER" id="PTHR11440">
    <property type="entry name" value="LECITHIN-CHOLESTEROL ACYLTRANSFERASE-RELATED"/>
    <property type="match status" value="1"/>
</dbReference>
<dbReference type="Gene3D" id="3.40.50.1820">
    <property type="entry name" value="alpha/beta hydrolase"/>
    <property type="match status" value="1"/>
</dbReference>
<evidence type="ECO:0000313" key="3">
    <source>
        <dbReference type="Proteomes" id="UP000825935"/>
    </source>
</evidence>
<feature type="signal peptide" evidence="1">
    <location>
        <begin position="1"/>
        <end position="23"/>
    </location>
</feature>